<dbReference type="Gene3D" id="3.30.390.30">
    <property type="match status" value="1"/>
</dbReference>
<feature type="domain" description="Pyridine nucleotide-disulphide oxidoreductase dimerisation" evidence="4">
    <location>
        <begin position="340"/>
        <end position="438"/>
    </location>
</feature>
<name>A0A0L8JFY6_STRVR</name>
<keyword evidence="2" id="KW-0285">Flavoprotein</keyword>
<dbReference type="GO" id="GO:0003955">
    <property type="term" value="F:NAD(P)H dehydrogenase (quinone) activity"/>
    <property type="evidence" value="ECO:0007669"/>
    <property type="project" value="TreeGrafter"/>
</dbReference>
<dbReference type="PANTHER" id="PTHR43014:SF2">
    <property type="entry name" value="MERCURIC REDUCTASE"/>
    <property type="match status" value="1"/>
</dbReference>
<comment type="caution">
    <text evidence="6">The sequence shown here is derived from an EMBL/GenBank/DDBJ whole genome shotgun (WGS) entry which is preliminary data.</text>
</comment>
<keyword evidence="3" id="KW-0274">FAD</keyword>
<gene>
    <name evidence="6" type="ORF">ADK34_31735</name>
</gene>
<accession>A0A0L8JFY6</accession>
<sequence length="453" mass="47921">MNERADVVVLGLGHAGAYIMRALAEAGLDVVGVGPRLVAGERGHWGHIDDEMTPGAGYLLSAPRPTAPFARGASWAAGRSRTVGGVRGRATGDRVDRRAADLLAVKRGRFVPGRGRLTGPCQVSVGERTFHARRGVVLATGAQPRLPAVRGRSGTPYWTDENAMAAVELPASLIVLGDSGLGVETAQLFARFRCAVTVVERQRRLLSWEEPEASTLTERALLRDGVTVLTSAGASEVAYDGTGFTVHLDGGTEPLRAERMLVTTERQADLTGLGLDTAGLVASSAVVPTDGQMRAGRGLWAVGDVTGRGLSSDVALYQAEVAVRDILGWLGPDTDHQKLARLVYADPEIAAVGPTERQARNQRLRVRTSLLPIDSSDRRGPQGRRREGFVKLVEDADRGVLVGATSAGPAGAEVLYALNVAVHAEMSVERLRHAVPACVPFHRTVEAALGGLC</sequence>
<evidence type="ECO:0000256" key="1">
    <source>
        <dbReference type="ARBA" id="ARBA00001974"/>
    </source>
</evidence>
<dbReference type="InterPro" id="IPR036188">
    <property type="entry name" value="FAD/NAD-bd_sf"/>
</dbReference>
<evidence type="ECO:0000313" key="6">
    <source>
        <dbReference type="EMBL" id="KOG12531.1"/>
    </source>
</evidence>
<dbReference type="InterPro" id="IPR016156">
    <property type="entry name" value="FAD/NAD-linked_Rdtase_dimer_sf"/>
</dbReference>
<dbReference type="Pfam" id="PF02852">
    <property type="entry name" value="Pyr_redox_dim"/>
    <property type="match status" value="1"/>
</dbReference>
<dbReference type="Gene3D" id="3.50.50.60">
    <property type="entry name" value="FAD/NAD(P)-binding domain"/>
    <property type="match status" value="2"/>
</dbReference>
<evidence type="ECO:0000256" key="3">
    <source>
        <dbReference type="ARBA" id="ARBA00022827"/>
    </source>
</evidence>
<evidence type="ECO:0000259" key="5">
    <source>
        <dbReference type="Pfam" id="PF07992"/>
    </source>
</evidence>
<evidence type="ECO:0000259" key="4">
    <source>
        <dbReference type="Pfam" id="PF02852"/>
    </source>
</evidence>
<dbReference type="PATRIC" id="fig|1938.6.peg.6819"/>
<organism evidence="6 7">
    <name type="scientific">Streptomyces viridochromogenes</name>
    <dbReference type="NCBI Taxonomy" id="1938"/>
    <lineage>
        <taxon>Bacteria</taxon>
        <taxon>Bacillati</taxon>
        <taxon>Actinomycetota</taxon>
        <taxon>Actinomycetes</taxon>
        <taxon>Kitasatosporales</taxon>
        <taxon>Streptomycetaceae</taxon>
        <taxon>Streptomyces</taxon>
    </lineage>
</organism>
<dbReference type="EMBL" id="LGUP01000381">
    <property type="protein sequence ID" value="KOG12531.1"/>
    <property type="molecule type" value="Genomic_DNA"/>
</dbReference>
<proteinExistence type="predicted"/>
<dbReference type="InterPro" id="IPR004099">
    <property type="entry name" value="Pyr_nucl-diS_OxRdtase_dimer"/>
</dbReference>
<dbReference type="GO" id="GO:0050660">
    <property type="term" value="F:flavin adenine dinucleotide binding"/>
    <property type="evidence" value="ECO:0007669"/>
    <property type="project" value="TreeGrafter"/>
</dbReference>
<feature type="domain" description="FAD/NAD(P)-binding" evidence="5">
    <location>
        <begin position="6"/>
        <end position="318"/>
    </location>
</feature>
<dbReference type="PRINTS" id="PR00411">
    <property type="entry name" value="PNDRDTASEI"/>
</dbReference>
<dbReference type="Pfam" id="PF07992">
    <property type="entry name" value="Pyr_redox_2"/>
    <property type="match status" value="1"/>
</dbReference>
<dbReference type="AlphaFoldDB" id="A0A0L8JFY6"/>
<dbReference type="PANTHER" id="PTHR43014">
    <property type="entry name" value="MERCURIC REDUCTASE"/>
    <property type="match status" value="1"/>
</dbReference>
<evidence type="ECO:0000256" key="2">
    <source>
        <dbReference type="ARBA" id="ARBA00022630"/>
    </source>
</evidence>
<dbReference type="PRINTS" id="PR00368">
    <property type="entry name" value="FADPNR"/>
</dbReference>
<dbReference type="InterPro" id="IPR023753">
    <property type="entry name" value="FAD/NAD-binding_dom"/>
</dbReference>
<dbReference type="SUPFAM" id="SSF51905">
    <property type="entry name" value="FAD/NAD(P)-binding domain"/>
    <property type="match status" value="1"/>
</dbReference>
<dbReference type="Proteomes" id="UP000037023">
    <property type="component" value="Unassembled WGS sequence"/>
</dbReference>
<protein>
    <recommendedName>
        <fullName evidence="8">Pyridine nucleotide-disulfide oxidoreductase</fullName>
    </recommendedName>
</protein>
<comment type="cofactor">
    <cofactor evidence="1">
        <name>FAD</name>
        <dbReference type="ChEBI" id="CHEBI:57692"/>
    </cofactor>
</comment>
<reference evidence="6 7" key="1">
    <citation type="submission" date="2015-06" db="EMBL/GenBank/DDBJ databases">
        <authorList>
            <person name="Hoefler B.C."/>
            <person name="Straight P.D."/>
        </authorList>
    </citation>
    <scope>NUCLEOTIDE SEQUENCE [LARGE SCALE GENOMIC DNA]</scope>
    <source>
        <strain evidence="6 7">NRRL 3427</strain>
    </source>
</reference>
<evidence type="ECO:0008006" key="8">
    <source>
        <dbReference type="Google" id="ProtNLM"/>
    </source>
</evidence>
<dbReference type="SUPFAM" id="SSF55424">
    <property type="entry name" value="FAD/NAD-linked reductases, dimerisation (C-terminal) domain"/>
    <property type="match status" value="1"/>
</dbReference>
<evidence type="ECO:0000313" key="7">
    <source>
        <dbReference type="Proteomes" id="UP000037023"/>
    </source>
</evidence>